<organism evidence="2 3">
    <name type="scientific">Acidiferrimicrobium australe</name>
    <dbReference type="NCBI Taxonomy" id="2664430"/>
    <lineage>
        <taxon>Bacteria</taxon>
        <taxon>Bacillati</taxon>
        <taxon>Actinomycetota</taxon>
        <taxon>Acidimicrobiia</taxon>
        <taxon>Acidimicrobiales</taxon>
        <taxon>Acidimicrobiaceae</taxon>
        <taxon>Acidiferrimicrobium</taxon>
    </lineage>
</organism>
<dbReference type="Gene3D" id="3.20.20.140">
    <property type="entry name" value="Metal-dependent hydrolases"/>
    <property type="match status" value="1"/>
</dbReference>
<dbReference type="PANTHER" id="PTHR36928:SF1">
    <property type="entry name" value="PHOSPHATASE YCDX-RELATED"/>
    <property type="match status" value="1"/>
</dbReference>
<dbReference type="SUPFAM" id="SSF89550">
    <property type="entry name" value="PHP domain-like"/>
    <property type="match status" value="1"/>
</dbReference>
<proteinExistence type="predicted"/>
<dbReference type="Proteomes" id="UP000437736">
    <property type="component" value="Unassembled WGS sequence"/>
</dbReference>
<gene>
    <name evidence="2" type="ORF">GHK86_09005</name>
</gene>
<reference evidence="2 3" key="1">
    <citation type="submission" date="2019-11" db="EMBL/GenBank/DDBJ databases">
        <title>Acidiferrimicrobium australis gen. nov., sp. nov., an acidophilic and obligately heterotrophic, member of the Actinobacteria that catalyses dissimilatory oxido- reduction of iron isolated from metal-rich acidic water in Chile.</title>
        <authorList>
            <person name="Gonzalez D."/>
            <person name="Huber K."/>
            <person name="Hedrich S."/>
            <person name="Rojas-Villalobos C."/>
            <person name="Quatrini R."/>
            <person name="Dinamarca M.A."/>
            <person name="Schwarz A."/>
            <person name="Canales C."/>
            <person name="Nancucheo I."/>
        </authorList>
    </citation>
    <scope>NUCLEOTIDE SEQUENCE [LARGE SCALE GENOMIC DNA]</scope>
    <source>
        <strain evidence="2 3">USS-CCA1</strain>
    </source>
</reference>
<evidence type="ECO:0000256" key="1">
    <source>
        <dbReference type="SAM" id="MobiDB-lite"/>
    </source>
</evidence>
<dbReference type="InterPro" id="IPR050243">
    <property type="entry name" value="PHP_phosphatase"/>
</dbReference>
<keyword evidence="3" id="KW-1185">Reference proteome</keyword>
<name>A0ABW9QTN5_9ACTN</name>
<evidence type="ECO:0000313" key="3">
    <source>
        <dbReference type="Proteomes" id="UP000437736"/>
    </source>
</evidence>
<feature type="region of interest" description="Disordered" evidence="1">
    <location>
        <begin position="1"/>
        <end position="29"/>
    </location>
</feature>
<feature type="compositionally biased region" description="Basic residues" evidence="1">
    <location>
        <begin position="1"/>
        <end position="17"/>
    </location>
</feature>
<accession>A0ABW9QTN5</accession>
<comment type="caution">
    <text evidence="2">The sequence shown here is derived from an EMBL/GenBank/DDBJ whole genome shotgun (WGS) entry which is preliminary data.</text>
</comment>
<evidence type="ECO:0000313" key="2">
    <source>
        <dbReference type="EMBL" id="MST32856.1"/>
    </source>
</evidence>
<dbReference type="InterPro" id="IPR016195">
    <property type="entry name" value="Pol/histidinol_Pase-like"/>
</dbReference>
<dbReference type="EMBL" id="WJHE01000413">
    <property type="protein sequence ID" value="MST32856.1"/>
    <property type="molecule type" value="Genomic_DNA"/>
</dbReference>
<protein>
    <submittedName>
        <fullName evidence="2">PHP domain-containing protein</fullName>
    </submittedName>
</protein>
<dbReference type="NCBIfam" id="NF005928">
    <property type="entry name" value="PRK07945.1"/>
    <property type="match status" value="1"/>
</dbReference>
<sequence length="223" mass="24052">MGGRRRARPAARRHHPGARGAGPLRRRRRHRRLNRRAQWALVADCNDAGEAGVRVLDGIEVDILEDGGLDADRDLLAPLAVVVASVHSKLRMDAPAMTARLLRAVRDPAVDILGHCTGRMVTGRGRPPSSFDARRVFAACAEAGTAVEINARPERLDPPDELLAVAVDAGCLFSIDTDAHAPGQLDWAANGVRKAVACGVDPERVVTNWPLERLLAWTRAKGA</sequence>
<dbReference type="PANTHER" id="PTHR36928">
    <property type="entry name" value="PHOSPHATASE YCDX-RELATED"/>
    <property type="match status" value="1"/>
</dbReference>